<name>A0A8B6EK24_MYTGA</name>
<gene>
    <name evidence="4" type="ORF">MGAL_10B036821</name>
</gene>
<dbReference type="EMBL" id="UYJE01005238">
    <property type="protein sequence ID" value="VDI35475.1"/>
    <property type="molecule type" value="Genomic_DNA"/>
</dbReference>
<dbReference type="PANTHER" id="PTHR24198:SF165">
    <property type="entry name" value="ANKYRIN REPEAT-CONTAINING PROTEIN-RELATED"/>
    <property type="match status" value="1"/>
</dbReference>
<dbReference type="Proteomes" id="UP000596742">
    <property type="component" value="Unassembled WGS sequence"/>
</dbReference>
<keyword evidence="2 3" id="KW-0040">ANK repeat</keyword>
<reference evidence="4" key="1">
    <citation type="submission" date="2018-11" db="EMBL/GenBank/DDBJ databases">
        <authorList>
            <person name="Alioto T."/>
            <person name="Alioto T."/>
        </authorList>
    </citation>
    <scope>NUCLEOTIDE SEQUENCE</scope>
</reference>
<accession>A0A8B6EK24</accession>
<comment type="caution">
    <text evidence="4">The sequence shown here is derived from an EMBL/GenBank/DDBJ whole genome shotgun (WGS) entry which is preliminary data.</text>
</comment>
<organism evidence="4 5">
    <name type="scientific">Mytilus galloprovincialis</name>
    <name type="common">Mediterranean mussel</name>
    <dbReference type="NCBI Taxonomy" id="29158"/>
    <lineage>
        <taxon>Eukaryota</taxon>
        <taxon>Metazoa</taxon>
        <taxon>Spiralia</taxon>
        <taxon>Lophotrochozoa</taxon>
        <taxon>Mollusca</taxon>
        <taxon>Bivalvia</taxon>
        <taxon>Autobranchia</taxon>
        <taxon>Pteriomorphia</taxon>
        <taxon>Mytilida</taxon>
        <taxon>Mytiloidea</taxon>
        <taxon>Mytilidae</taxon>
        <taxon>Mytilinae</taxon>
        <taxon>Mytilus</taxon>
    </lineage>
</organism>
<dbReference type="Pfam" id="PF12796">
    <property type="entry name" value="Ank_2"/>
    <property type="match status" value="1"/>
</dbReference>
<dbReference type="SUPFAM" id="SSF48403">
    <property type="entry name" value="Ankyrin repeat"/>
    <property type="match status" value="1"/>
</dbReference>
<evidence type="ECO:0000313" key="5">
    <source>
        <dbReference type="Proteomes" id="UP000596742"/>
    </source>
</evidence>
<dbReference type="PROSITE" id="PS50297">
    <property type="entry name" value="ANK_REP_REGION"/>
    <property type="match status" value="3"/>
</dbReference>
<evidence type="ECO:0000313" key="4">
    <source>
        <dbReference type="EMBL" id="VDI35475.1"/>
    </source>
</evidence>
<evidence type="ECO:0000256" key="3">
    <source>
        <dbReference type="PROSITE-ProRule" id="PRU00023"/>
    </source>
</evidence>
<dbReference type="PANTHER" id="PTHR24198">
    <property type="entry name" value="ANKYRIN REPEAT AND PROTEIN KINASE DOMAIN-CONTAINING PROTEIN"/>
    <property type="match status" value="1"/>
</dbReference>
<protein>
    <submittedName>
        <fullName evidence="4">Uncharacterized protein</fullName>
    </submittedName>
</protein>
<dbReference type="Gene3D" id="1.25.40.20">
    <property type="entry name" value="Ankyrin repeat-containing domain"/>
    <property type="match status" value="1"/>
</dbReference>
<evidence type="ECO:0000256" key="2">
    <source>
        <dbReference type="ARBA" id="ARBA00023043"/>
    </source>
</evidence>
<keyword evidence="5" id="KW-1185">Reference proteome</keyword>
<feature type="repeat" description="ANK" evidence="3">
    <location>
        <begin position="187"/>
        <end position="219"/>
    </location>
</feature>
<dbReference type="InterPro" id="IPR036770">
    <property type="entry name" value="Ankyrin_rpt-contain_sf"/>
</dbReference>
<evidence type="ECO:0000256" key="1">
    <source>
        <dbReference type="ARBA" id="ARBA00022737"/>
    </source>
</evidence>
<dbReference type="OrthoDB" id="3246549at2759"/>
<dbReference type="InterPro" id="IPR002110">
    <property type="entry name" value="Ankyrin_rpt"/>
</dbReference>
<feature type="repeat" description="ANK" evidence="3">
    <location>
        <begin position="121"/>
        <end position="153"/>
    </location>
</feature>
<sequence length="275" mass="30854">MATSTIVCVPHVSEEEENYLRMHLLVTGISPRAVRILFDKEFHPSQLDASIKNGYGTLSDMKKKRVINTAQWNLLFPRGDKGEGLDPCRSVLLPHKCTEGHINIVQLLLENKADINKCKDDEASPLFIACQQGHKDIVQRLLDHNADINKCNKCEESPLYASCEFNKADIVHLLLNNNADINKCSVDEMSPLFIACQVGHTNIVQLLLDNKSDINKCKADDASPLFIACQEGNTNVVQLLLDNRADINKSLLFNLNPVIFAKVRNIKTKLQIILR</sequence>
<keyword evidence="1" id="KW-0677">Repeat</keyword>
<feature type="repeat" description="ANK" evidence="3">
    <location>
        <begin position="220"/>
        <end position="248"/>
    </location>
</feature>
<dbReference type="PROSITE" id="PS50088">
    <property type="entry name" value="ANK_REPEAT"/>
    <property type="match status" value="3"/>
</dbReference>
<dbReference type="AlphaFoldDB" id="A0A8B6EK24"/>
<dbReference type="Pfam" id="PF13637">
    <property type="entry name" value="Ank_4"/>
    <property type="match status" value="1"/>
</dbReference>
<proteinExistence type="predicted"/>
<feature type="non-terminal residue" evidence="4">
    <location>
        <position position="1"/>
    </location>
</feature>
<dbReference type="SMART" id="SM00248">
    <property type="entry name" value="ANK"/>
    <property type="match status" value="5"/>
</dbReference>